<comment type="caution">
    <text evidence="3">The sequence shown here is derived from an EMBL/GenBank/DDBJ whole genome shotgun (WGS) entry which is preliminary data.</text>
</comment>
<evidence type="ECO:0000313" key="3">
    <source>
        <dbReference type="EMBL" id="PTL71353.1"/>
    </source>
</evidence>
<reference evidence="3 4" key="1">
    <citation type="submission" date="2018-03" db="EMBL/GenBank/DDBJ databases">
        <title>Bacteriophage NCPPB3778 and a type I-E CRISPR drive the evolution of the US Biological Select Agent, Rathayibacter toxicus.</title>
        <authorList>
            <person name="Davis E.W.II."/>
            <person name="Tabima J.F."/>
            <person name="Weisberg A.J."/>
            <person name="Dantas Lopes L."/>
            <person name="Wiseman M.S."/>
            <person name="Wiseman M.S."/>
            <person name="Pupko T."/>
            <person name="Belcher M.S."/>
            <person name="Sechler A.J."/>
            <person name="Tancos M.A."/>
            <person name="Schroeder B.K."/>
            <person name="Murray T.D."/>
            <person name="Luster D.G."/>
            <person name="Schneider W.L."/>
            <person name="Rogers E."/>
            <person name="Andreote F.D."/>
            <person name="Grunwald N.J."/>
            <person name="Putnam M.L."/>
            <person name="Chang J.H."/>
        </authorList>
    </citation>
    <scope>NUCLEOTIDE SEQUENCE [LARGE SCALE GENOMIC DNA]</scope>
    <source>
        <strain evidence="3 4">DSM 15933</strain>
    </source>
</reference>
<feature type="chain" id="PRO_5015567765" evidence="2">
    <location>
        <begin position="20"/>
        <end position="63"/>
    </location>
</feature>
<keyword evidence="1" id="KW-0812">Transmembrane</keyword>
<keyword evidence="4" id="KW-1185">Reference proteome</keyword>
<keyword evidence="2" id="KW-0732">Signal</keyword>
<sequence length="63" mass="6619">MSVLVTLGASCVAVSAAGAAIVSAIHARQRTADRDRFLLTGCWTGIGLMAAFVARDQWDRVIA</sequence>
<dbReference type="AlphaFoldDB" id="A0A2T4UPA3"/>
<gene>
    <name evidence="3" type="ORF">C1I63_19230</name>
</gene>
<accession>A0A2T4UPA3</accession>
<feature type="signal peptide" evidence="2">
    <location>
        <begin position="1"/>
        <end position="19"/>
    </location>
</feature>
<keyword evidence="1" id="KW-1133">Transmembrane helix</keyword>
<evidence type="ECO:0000256" key="1">
    <source>
        <dbReference type="SAM" id="Phobius"/>
    </source>
</evidence>
<dbReference type="Proteomes" id="UP000241085">
    <property type="component" value="Unassembled WGS sequence"/>
</dbReference>
<dbReference type="EMBL" id="PZPL01000002">
    <property type="protein sequence ID" value="PTL71353.1"/>
    <property type="molecule type" value="Genomic_DNA"/>
</dbReference>
<dbReference type="GeneID" id="55634170"/>
<evidence type="ECO:0000256" key="2">
    <source>
        <dbReference type="SAM" id="SignalP"/>
    </source>
</evidence>
<feature type="transmembrane region" description="Helical" evidence="1">
    <location>
        <begin position="37"/>
        <end position="54"/>
    </location>
</feature>
<proteinExistence type="predicted"/>
<evidence type="ECO:0000313" key="4">
    <source>
        <dbReference type="Proteomes" id="UP000241085"/>
    </source>
</evidence>
<keyword evidence="1" id="KW-0472">Membrane</keyword>
<organism evidence="3 4">
    <name type="scientific">Rathayibacter caricis DSM 15933</name>
    <dbReference type="NCBI Taxonomy" id="1328867"/>
    <lineage>
        <taxon>Bacteria</taxon>
        <taxon>Bacillati</taxon>
        <taxon>Actinomycetota</taxon>
        <taxon>Actinomycetes</taxon>
        <taxon>Micrococcales</taxon>
        <taxon>Microbacteriaceae</taxon>
        <taxon>Rathayibacter</taxon>
    </lineage>
</organism>
<dbReference type="RefSeq" id="WP_107576162.1">
    <property type="nucleotide sequence ID" value="NZ_PZPL01000002.1"/>
</dbReference>
<protein>
    <submittedName>
        <fullName evidence="3">Uncharacterized protein</fullName>
    </submittedName>
</protein>
<name>A0A2T4UPA3_9MICO</name>